<keyword evidence="2" id="KW-1185">Reference proteome</keyword>
<evidence type="ECO:0000313" key="2">
    <source>
        <dbReference type="Proteomes" id="UP000595814"/>
    </source>
</evidence>
<gene>
    <name evidence="1" type="ORF">JFY71_01470</name>
</gene>
<dbReference type="Proteomes" id="UP000595814">
    <property type="component" value="Chromosome"/>
</dbReference>
<proteinExistence type="predicted"/>
<organism evidence="1 2">
    <name type="scientific">Miniphocaeibacter halophilus</name>
    <dbReference type="NCBI Taxonomy" id="2931922"/>
    <lineage>
        <taxon>Bacteria</taxon>
        <taxon>Bacillati</taxon>
        <taxon>Bacillota</taxon>
        <taxon>Tissierellia</taxon>
        <taxon>Tissierellales</taxon>
        <taxon>Peptoniphilaceae</taxon>
        <taxon>Miniphocaeibacter</taxon>
    </lineage>
</organism>
<name>A0AC61MUE3_9FIRM</name>
<evidence type="ECO:0000313" key="1">
    <source>
        <dbReference type="EMBL" id="QQK08235.1"/>
    </source>
</evidence>
<protein>
    <submittedName>
        <fullName evidence="1">ABC transporter ATP-binding protein</fullName>
    </submittedName>
</protein>
<keyword evidence="1" id="KW-0067">ATP-binding</keyword>
<keyword evidence="1" id="KW-0547">Nucleotide-binding</keyword>
<reference evidence="1 2" key="1">
    <citation type="journal article" date="2022" name="Int. J. Syst. Evol. Microbiol.">
        <title>Miniphocaeibacter halophilus sp. nov., an ammonium-tolerant acetate-producing bacterium isolated from a biogas system.</title>
        <authorList>
            <person name="Schnurer A."/>
            <person name="Singh A."/>
            <person name="Bi S."/>
            <person name="Qiao W."/>
            <person name="Westerholm M."/>
        </authorList>
    </citation>
    <scope>NUCLEOTIDE SEQUENCE [LARGE SCALE GENOMIC DNA]</scope>
    <source>
        <strain evidence="1 2">AMB_01</strain>
    </source>
</reference>
<sequence>MLEIVDYSKKYGQKEVLKNINLKMEDSKVYGLIGNNGVGKTTLLQSISNFKIGYTGEIKFNNQTVLENQSVVEDIVYISEDMFGEAFYTEYKIKKLFKILSTLYKNWDQEFNTYLVEKFNINLKSKYKKLSKGEKNLVNLVIGLTTRGKITIFDEPTSGLDAKTRYAFYQVLMEDLELNPRIVIISTHIIDEAANYFEDVIFLADKSVKIFDSVENINKNAKSFMGSPEKLVILKDKNIIDVEKFGGMEKYYIYDNFTKEELEKIEESNITIENITLQNLIVHTN</sequence>
<accession>A0AC61MUE3</accession>
<dbReference type="EMBL" id="CP066744">
    <property type="protein sequence ID" value="QQK08235.1"/>
    <property type="molecule type" value="Genomic_DNA"/>
</dbReference>